<organism evidence="2 3">
    <name type="scientific">Cryptomeria japonica</name>
    <name type="common">Japanese cedar</name>
    <name type="synonym">Cupressus japonica</name>
    <dbReference type="NCBI Taxonomy" id="3369"/>
    <lineage>
        <taxon>Eukaryota</taxon>
        <taxon>Viridiplantae</taxon>
        <taxon>Streptophyta</taxon>
        <taxon>Embryophyta</taxon>
        <taxon>Tracheophyta</taxon>
        <taxon>Spermatophyta</taxon>
        <taxon>Pinopsida</taxon>
        <taxon>Pinidae</taxon>
        <taxon>Conifers II</taxon>
        <taxon>Cupressales</taxon>
        <taxon>Cupressaceae</taxon>
        <taxon>Cryptomeria</taxon>
    </lineage>
</organism>
<evidence type="ECO:0008006" key="4">
    <source>
        <dbReference type="Google" id="ProtNLM"/>
    </source>
</evidence>
<keyword evidence="3" id="KW-1185">Reference proteome</keyword>
<feature type="signal peptide" evidence="1">
    <location>
        <begin position="1"/>
        <end position="15"/>
    </location>
</feature>
<evidence type="ECO:0000313" key="3">
    <source>
        <dbReference type="Proteomes" id="UP001234787"/>
    </source>
</evidence>
<evidence type="ECO:0000313" key="2">
    <source>
        <dbReference type="EMBL" id="GLJ56422.1"/>
    </source>
</evidence>
<feature type="chain" id="PRO_5042021590" description="Secreted protein" evidence="1">
    <location>
        <begin position="16"/>
        <end position="81"/>
    </location>
</feature>
<reference evidence="2" key="1">
    <citation type="submission" date="2022-12" db="EMBL/GenBank/DDBJ databases">
        <title>Chromosome-Level Genome Assembly of Japanese Cedar (Cryptomeriajaponica D. Don).</title>
        <authorList>
            <person name="Fujino T."/>
            <person name="Yamaguchi K."/>
            <person name="Yokoyama T."/>
            <person name="Hamanaka T."/>
            <person name="Harazono Y."/>
            <person name="Kamada H."/>
            <person name="Kobayashi W."/>
            <person name="Ujino-Ihara T."/>
            <person name="Uchiyama K."/>
            <person name="Matsumoto A."/>
            <person name="Izuno A."/>
            <person name="Tsumura Y."/>
            <person name="Toyoda A."/>
            <person name="Shigenobu S."/>
            <person name="Moriguchi Y."/>
            <person name="Ueno S."/>
            <person name="Kasahara M."/>
        </authorList>
    </citation>
    <scope>NUCLEOTIDE SEQUENCE</scope>
</reference>
<accession>A0AAD3RMD4</accession>
<dbReference type="EMBL" id="BSEH01000022">
    <property type="protein sequence ID" value="GLJ56422.1"/>
    <property type="molecule type" value="Genomic_DNA"/>
</dbReference>
<dbReference type="Proteomes" id="UP001234787">
    <property type="component" value="Unassembled WGS sequence"/>
</dbReference>
<evidence type="ECO:0000256" key="1">
    <source>
        <dbReference type="SAM" id="SignalP"/>
    </source>
</evidence>
<gene>
    <name evidence="2" type="ORF">SUGI_1223530</name>
</gene>
<dbReference type="AlphaFoldDB" id="A0AAD3RMD4"/>
<keyword evidence="1" id="KW-0732">Signal</keyword>
<name>A0AAD3RMD4_CRYJA</name>
<sequence>MEPLLLLLMVGRATALTTIRETRHYRIEASGARRPYSILQLIFFSPGVPIELVMTETRAFSGGEADSSYRYLSLAGSWSRA</sequence>
<comment type="caution">
    <text evidence="2">The sequence shown here is derived from an EMBL/GenBank/DDBJ whole genome shotgun (WGS) entry which is preliminary data.</text>
</comment>
<protein>
    <recommendedName>
        <fullName evidence="4">Secreted protein</fullName>
    </recommendedName>
</protein>
<proteinExistence type="predicted"/>